<organism evidence="3 4">
    <name type="scientific">Megasphaera elsdenii</name>
    <dbReference type="NCBI Taxonomy" id="907"/>
    <lineage>
        <taxon>Bacteria</taxon>
        <taxon>Bacillati</taxon>
        <taxon>Bacillota</taxon>
        <taxon>Negativicutes</taxon>
        <taxon>Veillonellales</taxon>
        <taxon>Veillonellaceae</taxon>
        <taxon>Megasphaera</taxon>
    </lineage>
</organism>
<sequence>MFIGRKMELTRLQQMYDSPRQEVILIYGRRRIGKSELIKQFLQAPEVTGLYYQCKRTTEMNNVQSLSALISDVYQYPPLAFSGIEKLLEFLFQRACQEKQVLVLDEYPYLRQTVAGLDSMLQSLIDTYRERSQLKLILCGSFVDTMKSLMLEENPLYGRITLGLHVHPMDYFESAQFYPDFSLEDKVRLYSVFGGVPYYNSLIDPARSVRENVLALLVEPGARLENEVQMYLSGELSKFINANEAFEALARGFHRYKDILSQSHISSSPALSEVLKRLILMELVEKEVPINDVHNKKRASYHICDNLASFYYRYIFPYSSQRQIMAPDVFFDRYIADDFARVFVPKRFESLCRQFLIRQNRQGRLPEIFDAIGTYSYDLPKEHKNGEFDVVTHDDKGYIFYEAKFRQTPITDALIETEIRQVRQIGMDCYRYGFFSRAGYEVTPRPDVILYTLDDLFESC</sequence>
<dbReference type="Pfam" id="PF01637">
    <property type="entry name" value="ATPase_2"/>
    <property type="match status" value="1"/>
</dbReference>
<dbReference type="Gene3D" id="3.40.50.300">
    <property type="entry name" value="P-loop containing nucleotide triphosphate hydrolases"/>
    <property type="match status" value="1"/>
</dbReference>
<gene>
    <name evidence="3" type="ORF">HG933_07145</name>
</gene>
<dbReference type="Pfam" id="PF03008">
    <property type="entry name" value="DUF234"/>
    <property type="match status" value="1"/>
</dbReference>
<dbReference type="PANTHER" id="PTHR34704:SF1">
    <property type="entry name" value="ATPASE"/>
    <property type="match status" value="1"/>
</dbReference>
<keyword evidence="3" id="KW-0067">ATP-binding</keyword>
<dbReference type="InterPro" id="IPR027417">
    <property type="entry name" value="P-loop_NTPase"/>
</dbReference>
<keyword evidence="3" id="KW-0547">Nucleotide-binding</keyword>
<dbReference type="EMBL" id="JABBJH010000008">
    <property type="protein sequence ID" value="NMK39154.1"/>
    <property type="molecule type" value="Genomic_DNA"/>
</dbReference>
<evidence type="ECO:0000313" key="3">
    <source>
        <dbReference type="EMBL" id="NMK39154.1"/>
    </source>
</evidence>
<dbReference type="SUPFAM" id="SSF52540">
    <property type="entry name" value="P-loop containing nucleoside triphosphate hydrolases"/>
    <property type="match status" value="1"/>
</dbReference>
<feature type="domain" description="ATPase" evidence="1">
    <location>
        <begin position="2"/>
        <end position="199"/>
    </location>
</feature>
<proteinExistence type="predicted"/>
<dbReference type="Proteomes" id="UP000536773">
    <property type="component" value="Unassembled WGS sequence"/>
</dbReference>
<name>A0A848EUL5_MEGEL</name>
<evidence type="ECO:0000259" key="2">
    <source>
        <dbReference type="Pfam" id="PF03008"/>
    </source>
</evidence>
<dbReference type="InterPro" id="IPR011579">
    <property type="entry name" value="ATPase_dom"/>
</dbReference>
<feature type="domain" description="DUF234" evidence="2">
    <location>
        <begin position="311"/>
        <end position="407"/>
    </location>
</feature>
<reference evidence="3 4" key="1">
    <citation type="submission" date="2020-04" db="EMBL/GenBank/DDBJ databases">
        <authorList>
            <person name="Hitch T.C.A."/>
            <person name="Wylensek D."/>
            <person name="Clavel T."/>
        </authorList>
    </citation>
    <scope>NUCLEOTIDE SEQUENCE [LARGE SCALE GENOMIC DNA]</scope>
    <source>
        <strain evidence="3 4">WCA-386-APC-2A</strain>
    </source>
</reference>
<evidence type="ECO:0000313" key="4">
    <source>
        <dbReference type="Proteomes" id="UP000536773"/>
    </source>
</evidence>
<comment type="caution">
    <text evidence="3">The sequence shown here is derived from an EMBL/GenBank/DDBJ whole genome shotgun (WGS) entry which is preliminary data.</text>
</comment>
<dbReference type="InterPro" id="IPR004256">
    <property type="entry name" value="DUF234"/>
</dbReference>
<dbReference type="RefSeq" id="WP_169013572.1">
    <property type="nucleotide sequence ID" value="NZ_JABBJH010000008.1"/>
</dbReference>
<dbReference type="PANTHER" id="PTHR34704">
    <property type="entry name" value="ATPASE"/>
    <property type="match status" value="1"/>
</dbReference>
<accession>A0A848EUL5</accession>
<evidence type="ECO:0000259" key="1">
    <source>
        <dbReference type="Pfam" id="PF01637"/>
    </source>
</evidence>
<dbReference type="AlphaFoldDB" id="A0A848EUL5"/>
<dbReference type="GO" id="GO:0005524">
    <property type="term" value="F:ATP binding"/>
    <property type="evidence" value="ECO:0007669"/>
    <property type="project" value="UniProtKB-KW"/>
</dbReference>
<protein>
    <submittedName>
        <fullName evidence="3">ATP-binding protein</fullName>
    </submittedName>
</protein>